<gene>
    <name evidence="1" type="ORF">Q31a_17680</name>
</gene>
<name>A0A518G4K2_9BACT</name>
<dbReference type="KEGG" id="ahel:Q31a_17680"/>
<dbReference type="EMBL" id="CP036298">
    <property type="protein sequence ID" value="QDV23469.1"/>
    <property type="molecule type" value="Genomic_DNA"/>
</dbReference>
<sequence>MDPVKVADFSYSELSSILRSSHHAAKNARRNWTRILPRNTRSLRVSTTLRTSLDAISLKPSTAVHRGTSCGAQRSCRAQGRCPTSARLAGCRVNRILQPPPSVQLELDWRGDLLDRFTHEFARWLQTGKELVLVGCLPNEHVEAVDHKTSRRARIFD</sequence>
<keyword evidence="2" id="KW-1185">Reference proteome</keyword>
<evidence type="ECO:0000313" key="2">
    <source>
        <dbReference type="Proteomes" id="UP000318017"/>
    </source>
</evidence>
<proteinExistence type="predicted"/>
<reference evidence="1 2" key="1">
    <citation type="submission" date="2019-02" db="EMBL/GenBank/DDBJ databases">
        <title>Deep-cultivation of Planctomycetes and their phenomic and genomic characterization uncovers novel biology.</title>
        <authorList>
            <person name="Wiegand S."/>
            <person name="Jogler M."/>
            <person name="Boedeker C."/>
            <person name="Pinto D."/>
            <person name="Vollmers J."/>
            <person name="Rivas-Marin E."/>
            <person name="Kohn T."/>
            <person name="Peeters S.H."/>
            <person name="Heuer A."/>
            <person name="Rast P."/>
            <person name="Oberbeckmann S."/>
            <person name="Bunk B."/>
            <person name="Jeske O."/>
            <person name="Meyerdierks A."/>
            <person name="Storesund J.E."/>
            <person name="Kallscheuer N."/>
            <person name="Luecker S."/>
            <person name="Lage O.M."/>
            <person name="Pohl T."/>
            <person name="Merkel B.J."/>
            <person name="Hornburger P."/>
            <person name="Mueller R.-W."/>
            <person name="Bruemmer F."/>
            <person name="Labrenz M."/>
            <person name="Spormann A.M."/>
            <person name="Op den Camp H."/>
            <person name="Overmann J."/>
            <person name="Amann R."/>
            <person name="Jetten M.S.M."/>
            <person name="Mascher T."/>
            <person name="Medema M.H."/>
            <person name="Devos D.P."/>
            <person name="Kaster A.-K."/>
            <person name="Ovreas L."/>
            <person name="Rohde M."/>
            <person name="Galperin M.Y."/>
            <person name="Jogler C."/>
        </authorList>
    </citation>
    <scope>NUCLEOTIDE SEQUENCE [LARGE SCALE GENOMIC DNA]</scope>
    <source>
        <strain evidence="1 2">Q31a</strain>
    </source>
</reference>
<dbReference type="AlphaFoldDB" id="A0A518G4K2"/>
<protein>
    <submittedName>
        <fullName evidence="1">Uncharacterized protein</fullName>
    </submittedName>
</protein>
<organism evidence="1 2">
    <name type="scientific">Aureliella helgolandensis</name>
    <dbReference type="NCBI Taxonomy" id="2527968"/>
    <lineage>
        <taxon>Bacteria</taxon>
        <taxon>Pseudomonadati</taxon>
        <taxon>Planctomycetota</taxon>
        <taxon>Planctomycetia</taxon>
        <taxon>Pirellulales</taxon>
        <taxon>Pirellulaceae</taxon>
        <taxon>Aureliella</taxon>
    </lineage>
</organism>
<accession>A0A518G4K2</accession>
<evidence type="ECO:0000313" key="1">
    <source>
        <dbReference type="EMBL" id="QDV23469.1"/>
    </source>
</evidence>
<dbReference type="Proteomes" id="UP000318017">
    <property type="component" value="Chromosome"/>
</dbReference>